<keyword evidence="6" id="KW-1185">Reference proteome</keyword>
<evidence type="ECO:0000256" key="2">
    <source>
        <dbReference type="ARBA" id="ARBA00023125"/>
    </source>
</evidence>
<dbReference type="EMBL" id="CP038437">
    <property type="protein sequence ID" value="QEM82853.1"/>
    <property type="molecule type" value="Genomic_DNA"/>
</dbReference>
<dbReference type="PANTHER" id="PTHR43537:SF50">
    <property type="entry name" value="TRANSCRIPTIONAL REGULATORY PROTEIN"/>
    <property type="match status" value="1"/>
</dbReference>
<dbReference type="SUPFAM" id="SSF48008">
    <property type="entry name" value="GntR ligand-binding domain-like"/>
    <property type="match status" value="1"/>
</dbReference>
<dbReference type="PANTHER" id="PTHR43537">
    <property type="entry name" value="TRANSCRIPTIONAL REGULATOR, GNTR FAMILY"/>
    <property type="match status" value="1"/>
</dbReference>
<gene>
    <name evidence="5" type="ORF">E4T21_15855</name>
</gene>
<dbReference type="InterPro" id="IPR008920">
    <property type="entry name" value="TF_FadR/GntR_C"/>
</dbReference>
<name>A0A5C1NJN9_9GAMM</name>
<evidence type="ECO:0000259" key="4">
    <source>
        <dbReference type="PROSITE" id="PS50949"/>
    </source>
</evidence>
<dbReference type="InterPro" id="IPR036388">
    <property type="entry name" value="WH-like_DNA-bd_sf"/>
</dbReference>
<accession>A0A5C1NJN9</accession>
<evidence type="ECO:0000256" key="1">
    <source>
        <dbReference type="ARBA" id="ARBA00023015"/>
    </source>
</evidence>
<organism evidence="5 6">
    <name type="scientific">Halomonas binhaiensis</name>
    <dbReference type="NCBI Taxonomy" id="2562282"/>
    <lineage>
        <taxon>Bacteria</taxon>
        <taxon>Pseudomonadati</taxon>
        <taxon>Pseudomonadota</taxon>
        <taxon>Gammaproteobacteria</taxon>
        <taxon>Oceanospirillales</taxon>
        <taxon>Halomonadaceae</taxon>
        <taxon>Halomonas</taxon>
    </lineage>
</organism>
<proteinExistence type="predicted"/>
<keyword evidence="3" id="KW-0804">Transcription</keyword>
<dbReference type="AlphaFoldDB" id="A0A5C1NJN9"/>
<dbReference type="SUPFAM" id="SSF46785">
    <property type="entry name" value="Winged helix' DNA-binding domain"/>
    <property type="match status" value="1"/>
</dbReference>
<dbReference type="RefSeq" id="WP_149285975.1">
    <property type="nucleotide sequence ID" value="NZ_CP038437.2"/>
</dbReference>
<dbReference type="SMART" id="SM00345">
    <property type="entry name" value="HTH_GNTR"/>
    <property type="match status" value="1"/>
</dbReference>
<dbReference type="Proteomes" id="UP000324285">
    <property type="component" value="Chromosome"/>
</dbReference>
<dbReference type="PROSITE" id="PS50949">
    <property type="entry name" value="HTH_GNTR"/>
    <property type="match status" value="1"/>
</dbReference>
<keyword evidence="1" id="KW-0805">Transcription regulation</keyword>
<keyword evidence="2" id="KW-0238">DNA-binding</keyword>
<feature type="domain" description="HTH gntR-type" evidence="4">
    <location>
        <begin position="7"/>
        <end position="74"/>
    </location>
</feature>
<dbReference type="InterPro" id="IPR011711">
    <property type="entry name" value="GntR_C"/>
</dbReference>
<dbReference type="Pfam" id="PF00392">
    <property type="entry name" value="GntR"/>
    <property type="match status" value="1"/>
</dbReference>
<dbReference type="OrthoDB" id="9799812at2"/>
<sequence>MEKIQPRSLYLEVADRIRDLIERGTLLPGEKIAEKQLCESFGVSRTPLREALKVLTSEGLVENLPNRGSRVVRLTRTGVQNTYDVMGALEGLSGELACPNITDAELARVRKLHQRMLEFYRRKEIKPYFEINQQIHEAILAASHNDVLIEMYNNLSQRVKRVRYSVEMGEDNWTQAVSDHEAMLEALEARDGPRLGAILRQHLRHKLEVAEVSGIIDA</sequence>
<dbReference type="InterPro" id="IPR000524">
    <property type="entry name" value="Tscrpt_reg_HTH_GntR"/>
</dbReference>
<dbReference type="Gene3D" id="1.10.10.10">
    <property type="entry name" value="Winged helix-like DNA-binding domain superfamily/Winged helix DNA-binding domain"/>
    <property type="match status" value="1"/>
</dbReference>
<dbReference type="Pfam" id="PF07729">
    <property type="entry name" value="FCD"/>
    <property type="match status" value="1"/>
</dbReference>
<reference evidence="5" key="1">
    <citation type="submission" date="2021-02" db="EMBL/GenBank/DDBJ databases">
        <title>Strain Y2R2, a novel species of the genus Halomonas.</title>
        <authorList>
            <person name="Huang H."/>
        </authorList>
    </citation>
    <scope>NUCLEOTIDE SEQUENCE</scope>
    <source>
        <strain evidence="5">Y2R2</strain>
    </source>
</reference>
<evidence type="ECO:0000313" key="5">
    <source>
        <dbReference type="EMBL" id="QEM82853.1"/>
    </source>
</evidence>
<dbReference type="KEGG" id="hbh:E4T21_15855"/>
<evidence type="ECO:0000256" key="3">
    <source>
        <dbReference type="ARBA" id="ARBA00023163"/>
    </source>
</evidence>
<dbReference type="InterPro" id="IPR036390">
    <property type="entry name" value="WH_DNA-bd_sf"/>
</dbReference>
<dbReference type="CDD" id="cd07377">
    <property type="entry name" value="WHTH_GntR"/>
    <property type="match status" value="1"/>
</dbReference>
<dbReference type="GO" id="GO:0003677">
    <property type="term" value="F:DNA binding"/>
    <property type="evidence" value="ECO:0007669"/>
    <property type="project" value="UniProtKB-KW"/>
</dbReference>
<dbReference type="GO" id="GO:0003700">
    <property type="term" value="F:DNA-binding transcription factor activity"/>
    <property type="evidence" value="ECO:0007669"/>
    <property type="project" value="InterPro"/>
</dbReference>
<dbReference type="SMART" id="SM00895">
    <property type="entry name" value="FCD"/>
    <property type="match status" value="1"/>
</dbReference>
<protein>
    <submittedName>
        <fullName evidence="5">GntR family transcriptional regulator</fullName>
    </submittedName>
</protein>
<evidence type="ECO:0000313" key="6">
    <source>
        <dbReference type="Proteomes" id="UP000324285"/>
    </source>
</evidence>
<dbReference type="PRINTS" id="PR00035">
    <property type="entry name" value="HTHGNTR"/>
</dbReference>
<dbReference type="Gene3D" id="1.20.120.530">
    <property type="entry name" value="GntR ligand-binding domain-like"/>
    <property type="match status" value="1"/>
</dbReference>